<evidence type="ECO:0000313" key="3">
    <source>
        <dbReference type="Proteomes" id="UP000494256"/>
    </source>
</evidence>
<accession>A0A8S0Z0X7</accession>
<dbReference type="GO" id="GO:0005879">
    <property type="term" value="C:axonemal microtubule"/>
    <property type="evidence" value="ECO:0007669"/>
    <property type="project" value="TreeGrafter"/>
</dbReference>
<dbReference type="GO" id="GO:0036126">
    <property type="term" value="C:sperm flagellum"/>
    <property type="evidence" value="ECO:0007669"/>
    <property type="project" value="TreeGrafter"/>
</dbReference>
<dbReference type="GO" id="GO:0005814">
    <property type="term" value="C:centriole"/>
    <property type="evidence" value="ECO:0007669"/>
    <property type="project" value="TreeGrafter"/>
</dbReference>
<dbReference type="OrthoDB" id="7967436at2759"/>
<comment type="similarity">
    <text evidence="1">Belongs to the FAM154 family.</text>
</comment>
<protein>
    <submittedName>
        <fullName evidence="2">Uncharacterized protein</fullName>
    </submittedName>
</protein>
<dbReference type="PANTHER" id="PTHR31516">
    <property type="entry name" value="STABILIZER OF AXONEMAL MICROTUBULES 2"/>
    <property type="match status" value="1"/>
</dbReference>
<dbReference type="PANTHER" id="PTHR31516:SF17">
    <property type="entry name" value="STABILIZER OF AXONEMAL MICROTUBULES 2"/>
    <property type="match status" value="1"/>
</dbReference>
<name>A0A8S0Z0X7_ARCPL</name>
<dbReference type="InterPro" id="IPR033336">
    <property type="entry name" value="SAXO1/2"/>
</dbReference>
<evidence type="ECO:0000256" key="1">
    <source>
        <dbReference type="ARBA" id="ARBA00008738"/>
    </source>
</evidence>
<dbReference type="AlphaFoldDB" id="A0A8S0Z0X7"/>
<dbReference type="GO" id="GO:0008017">
    <property type="term" value="F:microtubule binding"/>
    <property type="evidence" value="ECO:0007669"/>
    <property type="project" value="InterPro"/>
</dbReference>
<dbReference type="Pfam" id="PF05217">
    <property type="entry name" value="SAXO1-2"/>
    <property type="match status" value="1"/>
</dbReference>
<sequence length="310" mass="34660">MATCCVPCPAAAPCAMSAGIKSGLRDDKPIDGKQDCGNYACDSCCRRPSMFGPCYKQPRIPDSYAPRRCYMRPCAPMQSTTTYNMSYLPATGCSNLRGMMRKPLPNLVPSCEPMESCTIQKLSFLPNPVHVTQPIRPCHHDMWGQGPMQNITTQRHDYVPKPSIPRPSCRPPHKFHCIEQPFERRTINRLSYVDPGRCPVTPSYAPLNCYERASAPMECSTIHKMSYQPVCAPQPQRPPWSCKGQYQKPCQRLESATTYRMSFPAPGVDCIQYMNPCSYGDCKPCNTFSPPTCYTTNPCCCNFPRAACCG</sequence>
<dbReference type="EMBL" id="CADEBD010000226">
    <property type="protein sequence ID" value="CAB3226068.1"/>
    <property type="molecule type" value="Genomic_DNA"/>
</dbReference>
<evidence type="ECO:0000313" key="2">
    <source>
        <dbReference type="EMBL" id="CAB3226068.1"/>
    </source>
</evidence>
<dbReference type="Proteomes" id="UP000494256">
    <property type="component" value="Unassembled WGS sequence"/>
</dbReference>
<reference evidence="2 3" key="1">
    <citation type="submission" date="2020-04" db="EMBL/GenBank/DDBJ databases">
        <authorList>
            <person name="Wallbank WR R."/>
            <person name="Pardo Diaz C."/>
            <person name="Kozak K."/>
            <person name="Martin S."/>
            <person name="Jiggins C."/>
            <person name="Moest M."/>
            <person name="Warren A I."/>
            <person name="Byers J.R.P. K."/>
            <person name="Montejo-Kovacevich G."/>
            <person name="Yen C E."/>
        </authorList>
    </citation>
    <scope>NUCLEOTIDE SEQUENCE [LARGE SCALE GENOMIC DNA]</scope>
</reference>
<dbReference type="GO" id="GO:0036064">
    <property type="term" value="C:ciliary basal body"/>
    <property type="evidence" value="ECO:0007669"/>
    <property type="project" value="TreeGrafter"/>
</dbReference>
<organism evidence="2 3">
    <name type="scientific">Arctia plantaginis</name>
    <name type="common">Wood tiger moth</name>
    <name type="synonym">Phalaena plantaginis</name>
    <dbReference type="NCBI Taxonomy" id="874455"/>
    <lineage>
        <taxon>Eukaryota</taxon>
        <taxon>Metazoa</taxon>
        <taxon>Ecdysozoa</taxon>
        <taxon>Arthropoda</taxon>
        <taxon>Hexapoda</taxon>
        <taxon>Insecta</taxon>
        <taxon>Pterygota</taxon>
        <taxon>Neoptera</taxon>
        <taxon>Endopterygota</taxon>
        <taxon>Lepidoptera</taxon>
        <taxon>Glossata</taxon>
        <taxon>Ditrysia</taxon>
        <taxon>Noctuoidea</taxon>
        <taxon>Erebidae</taxon>
        <taxon>Arctiinae</taxon>
        <taxon>Arctia</taxon>
    </lineage>
</organism>
<gene>
    <name evidence="2" type="ORF">APLA_LOCUS2539</name>
</gene>
<comment type="caution">
    <text evidence="2">The sequence shown here is derived from an EMBL/GenBank/DDBJ whole genome shotgun (WGS) entry which is preliminary data.</text>
</comment>
<proteinExistence type="inferred from homology"/>